<accession>A0A0F9YQA5</accession>
<proteinExistence type="predicted"/>
<sequence length="122" mass="13717">MDRTRTLSTNIEFARALARSHHDMAENIHERVCQMITAMAGHEVHGLRNSELADALNVSRPTITRDLASLQRIGIVEQIPGMQGRWRLGPKIIQISRAHAEGMARVKSAVAEIEQRFSRNPL</sequence>
<reference evidence="2" key="1">
    <citation type="journal article" date="2015" name="Nature">
        <title>Complex archaea that bridge the gap between prokaryotes and eukaryotes.</title>
        <authorList>
            <person name="Spang A."/>
            <person name="Saw J.H."/>
            <person name="Jorgensen S.L."/>
            <person name="Zaremba-Niedzwiedzka K."/>
            <person name="Martijn J."/>
            <person name="Lind A.E."/>
            <person name="van Eijk R."/>
            <person name="Schleper C."/>
            <person name="Guy L."/>
            <person name="Ettema T.J."/>
        </authorList>
    </citation>
    <scope>NUCLEOTIDE SEQUENCE</scope>
</reference>
<protein>
    <recommendedName>
        <fullName evidence="1">Helix-turn-helix type 11 domain-containing protein</fullName>
    </recommendedName>
</protein>
<feature type="domain" description="Helix-turn-helix type 11" evidence="1">
    <location>
        <begin position="50"/>
        <end position="81"/>
    </location>
</feature>
<dbReference type="GO" id="GO:0045892">
    <property type="term" value="P:negative regulation of DNA-templated transcription"/>
    <property type="evidence" value="ECO:0007669"/>
    <property type="project" value="TreeGrafter"/>
</dbReference>
<dbReference type="InterPro" id="IPR036390">
    <property type="entry name" value="WH_DNA-bd_sf"/>
</dbReference>
<dbReference type="InterPro" id="IPR036388">
    <property type="entry name" value="WH-like_DNA-bd_sf"/>
</dbReference>
<dbReference type="SUPFAM" id="SSF46785">
    <property type="entry name" value="Winged helix' DNA-binding domain"/>
    <property type="match status" value="1"/>
</dbReference>
<evidence type="ECO:0000259" key="1">
    <source>
        <dbReference type="Pfam" id="PF08279"/>
    </source>
</evidence>
<organism evidence="2">
    <name type="scientific">marine sediment metagenome</name>
    <dbReference type="NCBI Taxonomy" id="412755"/>
    <lineage>
        <taxon>unclassified sequences</taxon>
        <taxon>metagenomes</taxon>
        <taxon>ecological metagenomes</taxon>
    </lineage>
</organism>
<comment type="caution">
    <text evidence="2">The sequence shown here is derived from an EMBL/GenBank/DDBJ whole genome shotgun (WGS) entry which is preliminary data.</text>
</comment>
<dbReference type="PANTHER" id="PTHR30136:SF35">
    <property type="entry name" value="HTH-TYPE TRANSCRIPTIONAL REGULATOR RV1719"/>
    <property type="match status" value="1"/>
</dbReference>
<dbReference type="InterPro" id="IPR013196">
    <property type="entry name" value="HTH_11"/>
</dbReference>
<dbReference type="AlphaFoldDB" id="A0A0F9YQA5"/>
<dbReference type="GO" id="GO:0003677">
    <property type="term" value="F:DNA binding"/>
    <property type="evidence" value="ECO:0007669"/>
    <property type="project" value="TreeGrafter"/>
</dbReference>
<evidence type="ECO:0000313" key="2">
    <source>
        <dbReference type="EMBL" id="KKO06834.1"/>
    </source>
</evidence>
<dbReference type="Pfam" id="PF08279">
    <property type="entry name" value="HTH_11"/>
    <property type="match status" value="1"/>
</dbReference>
<dbReference type="Gene3D" id="1.10.10.10">
    <property type="entry name" value="Winged helix-like DNA-binding domain superfamily/Winged helix DNA-binding domain"/>
    <property type="match status" value="1"/>
</dbReference>
<dbReference type="PANTHER" id="PTHR30136">
    <property type="entry name" value="HELIX-TURN-HELIX TRANSCRIPTIONAL REGULATOR, ICLR FAMILY"/>
    <property type="match status" value="1"/>
</dbReference>
<gene>
    <name evidence="2" type="ORF">LCGC14_0060180</name>
</gene>
<dbReference type="GO" id="GO:0003700">
    <property type="term" value="F:DNA-binding transcription factor activity"/>
    <property type="evidence" value="ECO:0007669"/>
    <property type="project" value="TreeGrafter"/>
</dbReference>
<dbReference type="EMBL" id="LAZR01000014">
    <property type="protein sequence ID" value="KKO06834.1"/>
    <property type="molecule type" value="Genomic_DNA"/>
</dbReference>
<dbReference type="InterPro" id="IPR050707">
    <property type="entry name" value="HTH_MetabolicPath_Reg"/>
</dbReference>
<name>A0A0F9YQA5_9ZZZZ</name>